<dbReference type="Proteomes" id="UP001472677">
    <property type="component" value="Unassembled WGS sequence"/>
</dbReference>
<reference evidence="1 2" key="1">
    <citation type="journal article" date="2024" name="G3 (Bethesda)">
        <title>Genome assembly of Hibiscus sabdariffa L. provides insights into metabolisms of medicinal natural products.</title>
        <authorList>
            <person name="Kim T."/>
        </authorList>
    </citation>
    <scope>NUCLEOTIDE SEQUENCE [LARGE SCALE GENOMIC DNA]</scope>
    <source>
        <strain evidence="1">TK-2024</strain>
        <tissue evidence="1">Old leaves</tissue>
    </source>
</reference>
<sequence length="72" mass="7992">MGQGASLAFGYFASFLSQQISEKARARPSRARALKPVARHRAPATVLVSRGHFRSVFEPPSTFSVQDRQRMS</sequence>
<evidence type="ECO:0000313" key="2">
    <source>
        <dbReference type="Proteomes" id="UP001472677"/>
    </source>
</evidence>
<dbReference type="EMBL" id="JBBPBM010000389">
    <property type="protein sequence ID" value="KAK8496049.1"/>
    <property type="molecule type" value="Genomic_DNA"/>
</dbReference>
<name>A0ABR2AR24_9ROSI</name>
<evidence type="ECO:0000313" key="1">
    <source>
        <dbReference type="EMBL" id="KAK8496049.1"/>
    </source>
</evidence>
<protein>
    <submittedName>
        <fullName evidence="1">Uncharacterized protein</fullName>
    </submittedName>
</protein>
<keyword evidence="2" id="KW-1185">Reference proteome</keyword>
<gene>
    <name evidence="1" type="ORF">V6N12_072497</name>
</gene>
<proteinExistence type="predicted"/>
<comment type="caution">
    <text evidence="1">The sequence shown here is derived from an EMBL/GenBank/DDBJ whole genome shotgun (WGS) entry which is preliminary data.</text>
</comment>
<accession>A0ABR2AR24</accession>
<organism evidence="1 2">
    <name type="scientific">Hibiscus sabdariffa</name>
    <name type="common">roselle</name>
    <dbReference type="NCBI Taxonomy" id="183260"/>
    <lineage>
        <taxon>Eukaryota</taxon>
        <taxon>Viridiplantae</taxon>
        <taxon>Streptophyta</taxon>
        <taxon>Embryophyta</taxon>
        <taxon>Tracheophyta</taxon>
        <taxon>Spermatophyta</taxon>
        <taxon>Magnoliopsida</taxon>
        <taxon>eudicotyledons</taxon>
        <taxon>Gunneridae</taxon>
        <taxon>Pentapetalae</taxon>
        <taxon>rosids</taxon>
        <taxon>malvids</taxon>
        <taxon>Malvales</taxon>
        <taxon>Malvaceae</taxon>
        <taxon>Malvoideae</taxon>
        <taxon>Hibiscus</taxon>
    </lineage>
</organism>